<sequence>MIQTLEDIIRIFCAYGLDFKDSDGFRHVWCTLIPALELANKTSIQYSTGKTPEMLEKVWNPRVPYDTLRKYLVEIHTKESSFKVMLEKARHYENRCMQDFYICKREMG</sequence>
<name>A0A9Q3D3H1_9BASI</name>
<dbReference type="AlphaFoldDB" id="A0A9Q3D3H1"/>
<protein>
    <submittedName>
        <fullName evidence="1">Uncharacterized protein</fullName>
    </submittedName>
</protein>
<proteinExistence type="predicted"/>
<dbReference type="EMBL" id="AVOT02011988">
    <property type="protein sequence ID" value="MBW0493266.1"/>
    <property type="molecule type" value="Genomic_DNA"/>
</dbReference>
<accession>A0A9Q3D3H1</accession>
<reference evidence="1" key="1">
    <citation type="submission" date="2021-03" db="EMBL/GenBank/DDBJ databases">
        <title>Draft genome sequence of rust myrtle Austropuccinia psidii MF-1, a brazilian biotype.</title>
        <authorList>
            <person name="Quecine M.C."/>
            <person name="Pachon D.M.R."/>
            <person name="Bonatelli M.L."/>
            <person name="Correr F.H."/>
            <person name="Franceschini L.M."/>
            <person name="Leite T.F."/>
            <person name="Margarido G.R.A."/>
            <person name="Almeida C.A."/>
            <person name="Ferrarezi J.A."/>
            <person name="Labate C.A."/>
        </authorList>
    </citation>
    <scope>NUCLEOTIDE SEQUENCE</scope>
    <source>
        <strain evidence="1">MF-1</strain>
    </source>
</reference>
<evidence type="ECO:0000313" key="1">
    <source>
        <dbReference type="EMBL" id="MBW0493266.1"/>
    </source>
</evidence>
<comment type="caution">
    <text evidence="1">The sequence shown here is derived from an EMBL/GenBank/DDBJ whole genome shotgun (WGS) entry which is preliminary data.</text>
</comment>
<evidence type="ECO:0000313" key="2">
    <source>
        <dbReference type="Proteomes" id="UP000765509"/>
    </source>
</evidence>
<organism evidence="1 2">
    <name type="scientific">Austropuccinia psidii MF-1</name>
    <dbReference type="NCBI Taxonomy" id="1389203"/>
    <lineage>
        <taxon>Eukaryota</taxon>
        <taxon>Fungi</taxon>
        <taxon>Dikarya</taxon>
        <taxon>Basidiomycota</taxon>
        <taxon>Pucciniomycotina</taxon>
        <taxon>Pucciniomycetes</taxon>
        <taxon>Pucciniales</taxon>
        <taxon>Sphaerophragmiaceae</taxon>
        <taxon>Austropuccinia</taxon>
    </lineage>
</organism>
<dbReference type="Proteomes" id="UP000765509">
    <property type="component" value="Unassembled WGS sequence"/>
</dbReference>
<gene>
    <name evidence="1" type="ORF">O181_032981</name>
</gene>
<keyword evidence="2" id="KW-1185">Reference proteome</keyword>